<accession>A0A455UB71</accession>
<name>A0A455UB71_9GAMM</name>
<sequence length="78" mass="8637">MHKIALMTVWDQLWHSHYQAKNLLMCALPTGGAAKAAASNAKREPSHQPKPPAYTTPQKVGLLLGPLLFAFIVMFFHP</sequence>
<evidence type="ECO:0000256" key="1">
    <source>
        <dbReference type="SAM" id="Phobius"/>
    </source>
</evidence>
<protein>
    <submittedName>
        <fullName evidence="2">Uncharacterized protein</fullName>
    </submittedName>
</protein>
<evidence type="ECO:0000313" key="2">
    <source>
        <dbReference type="EMBL" id="BBI63476.1"/>
    </source>
</evidence>
<evidence type="ECO:0000313" key="3">
    <source>
        <dbReference type="Proteomes" id="UP000320231"/>
    </source>
</evidence>
<dbReference type="AlphaFoldDB" id="A0A455UB71"/>
<proteinExistence type="predicted"/>
<dbReference type="Proteomes" id="UP000320231">
    <property type="component" value="Chromosome"/>
</dbReference>
<dbReference type="KEGG" id="hsr:HSBAA_47820"/>
<gene>
    <name evidence="2" type="ORF">HSBAA_47820</name>
</gene>
<feature type="transmembrane region" description="Helical" evidence="1">
    <location>
        <begin position="60"/>
        <end position="77"/>
    </location>
</feature>
<organism evidence="2 3">
    <name type="scientific">Vreelandella sulfidaeris</name>
    <dbReference type="NCBI Taxonomy" id="115553"/>
    <lineage>
        <taxon>Bacteria</taxon>
        <taxon>Pseudomonadati</taxon>
        <taxon>Pseudomonadota</taxon>
        <taxon>Gammaproteobacteria</taxon>
        <taxon>Oceanospirillales</taxon>
        <taxon>Halomonadaceae</taxon>
        <taxon>Vreelandella</taxon>
    </lineage>
</organism>
<reference evidence="2 3" key="1">
    <citation type="journal article" date="2019" name="Microbiol. Resour. Announc.">
        <title>Complete Genome Sequence of Halomonas sulfidaeris Strain Esulfide1 Isolated from a Metal Sulfide Rock at a Depth of 2,200 Meters, Obtained Using Nanopore Sequencing.</title>
        <authorList>
            <person name="Saito M."/>
            <person name="Nishigata A."/>
            <person name="Galipon J."/>
            <person name="Arakawa K."/>
        </authorList>
    </citation>
    <scope>NUCLEOTIDE SEQUENCE [LARGE SCALE GENOMIC DNA]</scope>
    <source>
        <strain evidence="2 3">ATCC BAA-803</strain>
    </source>
</reference>
<keyword evidence="1" id="KW-1133">Transmembrane helix</keyword>
<dbReference type="EMBL" id="AP019514">
    <property type="protein sequence ID" value="BBI63476.1"/>
    <property type="molecule type" value="Genomic_DNA"/>
</dbReference>
<keyword evidence="1" id="KW-0472">Membrane</keyword>
<keyword evidence="1" id="KW-0812">Transmembrane</keyword>